<comment type="caution">
    <text evidence="1">The sequence shown here is derived from an EMBL/GenBank/DDBJ whole genome shotgun (WGS) entry which is preliminary data.</text>
</comment>
<accession>A0A3E0EXZ2</accession>
<dbReference type="EMBL" id="QUNI01000001">
    <property type="protein sequence ID" value="REH02017.1"/>
    <property type="molecule type" value="Genomic_DNA"/>
</dbReference>
<keyword evidence="2" id="KW-1185">Reference proteome</keyword>
<evidence type="ECO:0000313" key="2">
    <source>
        <dbReference type="Proteomes" id="UP000257136"/>
    </source>
</evidence>
<name>A0A3E0EXZ2_9FLAO</name>
<dbReference type="AlphaFoldDB" id="A0A3E0EXZ2"/>
<gene>
    <name evidence="1" type="ORF">C8P67_101505</name>
</gene>
<sequence length="63" mass="7603">MQREKLWYITIKRLCFLKVISEQNFTFFLGKFQIGETHDLYTFEKNKNKNEKSSIPTFNPACH</sequence>
<reference evidence="1 2" key="1">
    <citation type="submission" date="2018-08" db="EMBL/GenBank/DDBJ databases">
        <title>Genomic Encyclopedia of Archaeal and Bacterial Type Strains, Phase II (KMG-II): from individual species to whole genera.</title>
        <authorList>
            <person name="Goeker M."/>
        </authorList>
    </citation>
    <scope>NUCLEOTIDE SEQUENCE [LARGE SCALE GENOMIC DNA]</scope>
    <source>
        <strain evidence="1 2">DSM 100880</strain>
    </source>
</reference>
<protein>
    <submittedName>
        <fullName evidence="1">Uncharacterized protein</fullName>
    </submittedName>
</protein>
<evidence type="ECO:0000313" key="1">
    <source>
        <dbReference type="EMBL" id="REH02017.1"/>
    </source>
</evidence>
<dbReference type="Proteomes" id="UP000257136">
    <property type="component" value="Unassembled WGS sequence"/>
</dbReference>
<organism evidence="1 2">
    <name type="scientific">Flavobacterium aquicola</name>
    <dbReference type="NCBI Taxonomy" id="1682742"/>
    <lineage>
        <taxon>Bacteria</taxon>
        <taxon>Pseudomonadati</taxon>
        <taxon>Bacteroidota</taxon>
        <taxon>Flavobacteriia</taxon>
        <taxon>Flavobacteriales</taxon>
        <taxon>Flavobacteriaceae</taxon>
        <taxon>Flavobacterium</taxon>
    </lineage>
</organism>
<proteinExistence type="predicted"/>